<evidence type="ECO:0000256" key="1">
    <source>
        <dbReference type="SAM" id="MobiDB-lite"/>
    </source>
</evidence>
<feature type="region of interest" description="Disordered" evidence="1">
    <location>
        <begin position="53"/>
        <end position="74"/>
    </location>
</feature>
<reference evidence="2 3" key="1">
    <citation type="journal article" date="2011" name="Curr. Microbiol.">
        <title>Luteibacter jiangsuensis sp. nov.: a methamidophos-degrading bacterium isolated from a methamidophos-manufacturing factory.</title>
        <authorList>
            <person name="Wang L."/>
            <person name="Wang G.L."/>
            <person name="Li S.P."/>
            <person name="Jiang J.D."/>
        </authorList>
    </citation>
    <scope>NUCLEOTIDE SEQUENCE [LARGE SCALE GENOMIC DNA]</scope>
    <source>
        <strain evidence="2 3">CGMCC 1.10133</strain>
    </source>
</reference>
<evidence type="ECO:0000313" key="3">
    <source>
        <dbReference type="Proteomes" id="UP001429601"/>
    </source>
</evidence>
<dbReference type="Proteomes" id="UP001429601">
    <property type="component" value="Unassembled WGS sequence"/>
</dbReference>
<keyword evidence="3" id="KW-1185">Reference proteome</keyword>
<gene>
    <name evidence="2" type="ORF">HBF26_13045</name>
</gene>
<dbReference type="RefSeq" id="WP_167127128.1">
    <property type="nucleotide sequence ID" value="NZ_JAAQQR010000005.1"/>
</dbReference>
<proteinExistence type="predicted"/>
<evidence type="ECO:0000313" key="2">
    <source>
        <dbReference type="EMBL" id="NID05820.1"/>
    </source>
</evidence>
<accession>A0ABX0Q5V4</accession>
<feature type="compositionally biased region" description="Basic and acidic residues" evidence="1">
    <location>
        <begin position="54"/>
        <end position="74"/>
    </location>
</feature>
<dbReference type="PROSITE" id="PS51257">
    <property type="entry name" value="PROKAR_LIPOPROTEIN"/>
    <property type="match status" value="1"/>
</dbReference>
<dbReference type="EMBL" id="JAAQQR010000005">
    <property type="protein sequence ID" value="NID05820.1"/>
    <property type="molecule type" value="Genomic_DNA"/>
</dbReference>
<sequence>MKHVLAFAACTLLAGCASSGLKDSLPKLSSKTGKSVTAYVQCVEPKWQALAKNAKGDAKDDEGRVTASDDGKHERLDVTANGAGALVVMHEVQKTKGGEYDSRFRDEAISCL</sequence>
<name>A0ABX0Q5V4_9GAMM</name>
<evidence type="ECO:0008006" key="4">
    <source>
        <dbReference type="Google" id="ProtNLM"/>
    </source>
</evidence>
<organism evidence="2 3">
    <name type="scientific">Luteibacter jiangsuensis</name>
    <dbReference type="NCBI Taxonomy" id="637577"/>
    <lineage>
        <taxon>Bacteria</taxon>
        <taxon>Pseudomonadati</taxon>
        <taxon>Pseudomonadota</taxon>
        <taxon>Gammaproteobacteria</taxon>
        <taxon>Lysobacterales</taxon>
        <taxon>Rhodanobacteraceae</taxon>
        <taxon>Luteibacter</taxon>
    </lineage>
</organism>
<protein>
    <recommendedName>
        <fullName evidence="4">Lipoprotein</fullName>
    </recommendedName>
</protein>
<comment type="caution">
    <text evidence="2">The sequence shown here is derived from an EMBL/GenBank/DDBJ whole genome shotgun (WGS) entry which is preliminary data.</text>
</comment>